<keyword evidence="2 4" id="KW-0560">Oxidoreductase</keyword>
<reference evidence="6" key="1">
    <citation type="submission" date="2020-06" db="EMBL/GenBank/DDBJ databases">
        <authorList>
            <consortium name="Plant Systems Biology data submission"/>
        </authorList>
    </citation>
    <scope>NUCLEOTIDE SEQUENCE</scope>
    <source>
        <strain evidence="6">D6</strain>
    </source>
</reference>
<dbReference type="GO" id="GO:0016491">
    <property type="term" value="F:oxidoreductase activity"/>
    <property type="evidence" value="ECO:0007669"/>
    <property type="project" value="UniProtKB-KW"/>
</dbReference>
<gene>
    <name evidence="6" type="ORF">SEMRO_1456_G274230.1</name>
</gene>
<comment type="similarity">
    <text evidence="4">Belongs to the flavin monoamine oxidase family.</text>
</comment>
<protein>
    <recommendedName>
        <fullName evidence="4">Amine oxidase</fullName>
        <ecNumber evidence="4">1.4.3.-</ecNumber>
    </recommendedName>
</protein>
<dbReference type="OrthoDB" id="47106at2759"/>
<dbReference type="EMBL" id="CAICTM010001454">
    <property type="protein sequence ID" value="CAB9523788.1"/>
    <property type="molecule type" value="Genomic_DNA"/>
</dbReference>
<proteinExistence type="inferred from homology"/>
<keyword evidence="4" id="KW-0274">FAD</keyword>
<dbReference type="Gene3D" id="3.90.660.10">
    <property type="match status" value="1"/>
</dbReference>
<dbReference type="EC" id="1.4.3.-" evidence="4"/>
<dbReference type="PRINTS" id="PR00757">
    <property type="entry name" value="AMINEOXDASEF"/>
</dbReference>
<feature type="domain" description="Amine oxidase" evidence="5">
    <location>
        <begin position="26"/>
        <end position="486"/>
    </location>
</feature>
<dbReference type="InterPro" id="IPR002937">
    <property type="entry name" value="Amino_oxidase"/>
</dbReference>
<comment type="caution">
    <text evidence="6">The sequence shown here is derived from an EMBL/GenBank/DDBJ whole genome shotgun (WGS) entry which is preliminary data.</text>
</comment>
<evidence type="ECO:0000256" key="4">
    <source>
        <dbReference type="RuleBase" id="RU362067"/>
    </source>
</evidence>
<keyword evidence="4" id="KW-0285">Flavoprotein</keyword>
<keyword evidence="7" id="KW-1185">Reference proteome</keyword>
<dbReference type="InterPro" id="IPR036188">
    <property type="entry name" value="FAD/NAD-bd_sf"/>
</dbReference>
<dbReference type="InterPro" id="IPR050281">
    <property type="entry name" value="Flavin_monoamine_oxidase"/>
</dbReference>
<evidence type="ECO:0000256" key="1">
    <source>
        <dbReference type="ARBA" id="ARBA00001974"/>
    </source>
</evidence>
<dbReference type="SUPFAM" id="SSF54373">
    <property type="entry name" value="FAD-linked reductases, C-terminal domain"/>
    <property type="match status" value="1"/>
</dbReference>
<accession>A0A9N8EN86</accession>
<dbReference type="SUPFAM" id="SSF51905">
    <property type="entry name" value="FAD/NAD(P)-binding domain"/>
    <property type="match status" value="1"/>
</dbReference>
<dbReference type="Proteomes" id="UP001153069">
    <property type="component" value="Unassembled WGS sequence"/>
</dbReference>
<name>A0A9N8EN86_9STRA</name>
<dbReference type="PANTHER" id="PTHR10742">
    <property type="entry name" value="FLAVIN MONOAMINE OXIDASE"/>
    <property type="match status" value="1"/>
</dbReference>
<evidence type="ECO:0000256" key="2">
    <source>
        <dbReference type="ARBA" id="ARBA00023002"/>
    </source>
</evidence>
<sequence length="491" mass="55019">MSTSSTNPDHVIKTPTSPVIIIGAGVAGLSAAKRLKENNIPVLILEGRNRLGGRIHTVAMNTQENNSNQEEGSTQKKAFVDMGAAWMDGGPQFNSLCRFAQDHGLTLVHTPYQENPAEIGRQHRAWDANHHKWLNWFQVNWLMFRNGMILRALEQQENKAQYQNMYQRVQQIYQQPGLLNLGKDHYDQMLAETFTVHNEAAFLTEIHPLNDDVAYFHVKDEYYKGTEYMIQGGYQKLIELLQEGIGEEEILLNHTVTSTTDHKSSDGVTVTTTQSTTNTNNNGITKTTFQGSHVIVTVPLGVLKTNNLLLFEPPLPPSKQGAIQRIGFGVLEKIAMTFPTTFWRTVPHRRQDVYHIGVEHPVDFPNFVDVTESAGAPTLVTTTVAKAQLVHDNPQEAVERVQSLLASMFGKLYQEPLDIQTTQWKTDPFSLGAYMHFGREMKPGDIELLAEPHGRIRFAGEATSTEYPSYVEGAALSGQREADRILAELIT</sequence>
<dbReference type="Gene3D" id="3.50.50.60">
    <property type="entry name" value="FAD/NAD(P)-binding domain"/>
    <property type="match status" value="1"/>
</dbReference>
<evidence type="ECO:0000256" key="3">
    <source>
        <dbReference type="PIRSR" id="PIRSR601613-1"/>
    </source>
</evidence>
<dbReference type="InterPro" id="IPR001613">
    <property type="entry name" value="Flavin_amine_oxidase"/>
</dbReference>
<dbReference type="AlphaFoldDB" id="A0A9N8EN86"/>
<evidence type="ECO:0000259" key="5">
    <source>
        <dbReference type="Pfam" id="PF01593"/>
    </source>
</evidence>
<dbReference type="PANTHER" id="PTHR10742:SF410">
    <property type="entry name" value="LYSINE-SPECIFIC HISTONE DEMETHYLASE 2"/>
    <property type="match status" value="1"/>
</dbReference>
<evidence type="ECO:0000313" key="6">
    <source>
        <dbReference type="EMBL" id="CAB9523788.1"/>
    </source>
</evidence>
<comment type="cofactor">
    <cofactor evidence="1 4">
        <name>FAD</name>
        <dbReference type="ChEBI" id="CHEBI:57692"/>
    </cofactor>
</comment>
<evidence type="ECO:0000313" key="7">
    <source>
        <dbReference type="Proteomes" id="UP001153069"/>
    </source>
</evidence>
<feature type="binding site" evidence="3">
    <location>
        <position position="256"/>
    </location>
    <ligand>
        <name>FAD</name>
        <dbReference type="ChEBI" id="CHEBI:57692"/>
    </ligand>
</feature>
<dbReference type="Pfam" id="PF01593">
    <property type="entry name" value="Amino_oxidase"/>
    <property type="match status" value="1"/>
</dbReference>
<organism evidence="6 7">
    <name type="scientific">Seminavis robusta</name>
    <dbReference type="NCBI Taxonomy" id="568900"/>
    <lineage>
        <taxon>Eukaryota</taxon>
        <taxon>Sar</taxon>
        <taxon>Stramenopiles</taxon>
        <taxon>Ochrophyta</taxon>
        <taxon>Bacillariophyta</taxon>
        <taxon>Bacillariophyceae</taxon>
        <taxon>Bacillariophycidae</taxon>
        <taxon>Naviculales</taxon>
        <taxon>Naviculaceae</taxon>
        <taxon>Seminavis</taxon>
    </lineage>
</organism>